<dbReference type="InterPro" id="IPR034660">
    <property type="entry name" value="DinB/YfiT-like"/>
</dbReference>
<dbReference type="EMBL" id="JBHUIM010000002">
    <property type="protein sequence ID" value="MFD2247518.1"/>
    <property type="molecule type" value="Genomic_DNA"/>
</dbReference>
<organism evidence="2 3">
    <name type="scientific">Pontibacter ruber</name>
    <dbReference type="NCBI Taxonomy" id="1343895"/>
    <lineage>
        <taxon>Bacteria</taxon>
        <taxon>Pseudomonadati</taxon>
        <taxon>Bacteroidota</taxon>
        <taxon>Cytophagia</taxon>
        <taxon>Cytophagales</taxon>
        <taxon>Hymenobacteraceae</taxon>
        <taxon>Pontibacter</taxon>
    </lineage>
</organism>
<proteinExistence type="predicted"/>
<protein>
    <submittedName>
        <fullName evidence="2">DinB family protein</fullName>
    </submittedName>
</protein>
<keyword evidence="3" id="KW-1185">Reference proteome</keyword>
<gene>
    <name evidence="2" type="ORF">ACFSKP_14715</name>
</gene>
<feature type="domain" description="DinB-like" evidence="1">
    <location>
        <begin position="18"/>
        <end position="178"/>
    </location>
</feature>
<evidence type="ECO:0000313" key="3">
    <source>
        <dbReference type="Proteomes" id="UP001597374"/>
    </source>
</evidence>
<evidence type="ECO:0000259" key="1">
    <source>
        <dbReference type="Pfam" id="PF12867"/>
    </source>
</evidence>
<dbReference type="Gene3D" id="1.20.120.450">
    <property type="entry name" value="dinb family like domain"/>
    <property type="match status" value="1"/>
</dbReference>
<name>A0ABW5D1P9_9BACT</name>
<accession>A0ABW5D1P9</accession>
<dbReference type="RefSeq" id="WP_250430465.1">
    <property type="nucleotide sequence ID" value="NZ_JALPRR010000003.1"/>
</dbReference>
<sequence length="197" mass="22083">MKAVSKEQLLRRLEDTVEQHLQETVSIFQNLPEDDLLKPAANGGWSIAACLAHLNSYGNFYLPRIKAGVAGQKGKPADATFRSSWIGRFFIGMMDPATGNRKYKAIAAHLPPADLDAYAVVREFIRQQEELLLCLRSCQHVNLNSTRIPTSVLSWLYLKLGDVLQFLIAHNQRHLLQARRNLAGESSQLVPPNTSYT</sequence>
<dbReference type="Proteomes" id="UP001597374">
    <property type="component" value="Unassembled WGS sequence"/>
</dbReference>
<dbReference type="SUPFAM" id="SSF109854">
    <property type="entry name" value="DinB/YfiT-like putative metalloenzymes"/>
    <property type="match status" value="1"/>
</dbReference>
<dbReference type="Pfam" id="PF12867">
    <property type="entry name" value="DinB_2"/>
    <property type="match status" value="1"/>
</dbReference>
<comment type="caution">
    <text evidence="2">The sequence shown here is derived from an EMBL/GenBank/DDBJ whole genome shotgun (WGS) entry which is preliminary data.</text>
</comment>
<evidence type="ECO:0000313" key="2">
    <source>
        <dbReference type="EMBL" id="MFD2247518.1"/>
    </source>
</evidence>
<reference evidence="3" key="1">
    <citation type="journal article" date="2019" name="Int. J. Syst. Evol. Microbiol.">
        <title>The Global Catalogue of Microorganisms (GCM) 10K type strain sequencing project: providing services to taxonomists for standard genome sequencing and annotation.</title>
        <authorList>
            <consortium name="The Broad Institute Genomics Platform"/>
            <consortium name="The Broad Institute Genome Sequencing Center for Infectious Disease"/>
            <person name="Wu L."/>
            <person name="Ma J."/>
        </authorList>
    </citation>
    <scope>NUCLEOTIDE SEQUENCE [LARGE SCALE GENOMIC DNA]</scope>
    <source>
        <strain evidence="3">CGMCC 4.1782</strain>
    </source>
</reference>
<dbReference type="InterPro" id="IPR024775">
    <property type="entry name" value="DinB-like"/>
</dbReference>